<evidence type="ECO:0000313" key="2">
    <source>
        <dbReference type="EMBL" id="AHB99475.1"/>
    </source>
</evidence>
<dbReference type="Proteomes" id="UP000018735">
    <property type="component" value="Chromosome"/>
</dbReference>
<gene>
    <name evidence="2" type="ORF">GCW_00900</name>
</gene>
<keyword evidence="1" id="KW-0812">Transmembrane</keyword>
<proteinExistence type="predicted"/>
<dbReference type="EMBL" id="CP006916">
    <property type="protein sequence ID" value="AHB99475.1"/>
    <property type="molecule type" value="Genomic_DNA"/>
</dbReference>
<organism evidence="2 3">
    <name type="scientific">Mycoplasmoides gallisepticum S6</name>
    <dbReference type="NCBI Taxonomy" id="1006581"/>
    <lineage>
        <taxon>Bacteria</taxon>
        <taxon>Bacillati</taxon>
        <taxon>Mycoplasmatota</taxon>
        <taxon>Mycoplasmoidales</taxon>
        <taxon>Mycoplasmoidaceae</taxon>
        <taxon>Mycoplasmoides</taxon>
    </lineage>
</organism>
<dbReference type="AlphaFoldDB" id="A0A0F6CK53"/>
<name>A0A0F6CK53_MYCGL</name>
<dbReference type="RefSeq" id="WP_011883908.1">
    <property type="nucleotide sequence ID" value="NC_023030.2"/>
</dbReference>
<protein>
    <submittedName>
        <fullName evidence="2">Uncharacterized protein</fullName>
    </submittedName>
</protein>
<keyword evidence="1" id="KW-1133">Transmembrane helix</keyword>
<evidence type="ECO:0000256" key="1">
    <source>
        <dbReference type="SAM" id="Phobius"/>
    </source>
</evidence>
<reference evidence="2 3" key="1">
    <citation type="journal article" date="2011" name="PLoS ONE">
        <title>Core proteome of the minimal cell: comparative proteomics of three mollicute species.</title>
        <authorList>
            <person name="Fisunov G.Y."/>
            <person name="Alexeev D.G."/>
            <person name="Bazaleev N.A."/>
            <person name="Ladygina V.G."/>
            <person name="Galyamina M.A."/>
            <person name="Kondratov I.G."/>
            <person name="Zhukova N.A."/>
            <person name="Serebryakova M.V."/>
            <person name="Demina I.A."/>
            <person name="Govorun V.M."/>
        </authorList>
    </citation>
    <scope>NUCLEOTIDE SEQUENCE [LARGE SCALE GENOMIC DNA]</scope>
    <source>
        <strain evidence="2 3">S6</strain>
    </source>
</reference>
<dbReference type="KEGG" id="mgz:GCW_00900"/>
<accession>A0A0F6CK53</accession>
<evidence type="ECO:0000313" key="3">
    <source>
        <dbReference type="Proteomes" id="UP000018735"/>
    </source>
</evidence>
<dbReference type="HOGENOM" id="CLU_1293187_0_0_14"/>
<feature type="transmembrane region" description="Helical" evidence="1">
    <location>
        <begin position="187"/>
        <end position="210"/>
    </location>
</feature>
<sequence>MSRLSQNKIIRETKKKQAQLNKIFNKEDESIVKYKQELDKISSNILIDYQTNKPRLLDLKVNYSDTNLKHINELKDLLSSFDSNDLINIIDQARFLNNYSSDLTTNNQKKSWILNDPGLADINKIEENFENIKALSSNFVTNSHTDLDKLKKIIELAKEKINDPDFFKPVQKIKIGTNRKKAKHFKILLGFLIGLISISIFFLFIIIGIFKVA</sequence>
<keyword evidence="1" id="KW-0472">Membrane</keyword>